<name>A0ABS4G7Z1_9CLOT</name>
<reference evidence="5 6" key="1">
    <citation type="submission" date="2021-03" db="EMBL/GenBank/DDBJ databases">
        <title>Genomic Encyclopedia of Type Strains, Phase IV (KMG-IV): sequencing the most valuable type-strain genomes for metagenomic binning, comparative biology and taxonomic classification.</title>
        <authorList>
            <person name="Goeker M."/>
        </authorList>
    </citation>
    <scope>NUCLEOTIDE SEQUENCE [LARGE SCALE GENOMIC DNA]</scope>
    <source>
        <strain evidence="5 6">DSM 6139</strain>
    </source>
</reference>
<dbReference type="PANTHER" id="PTHR42879:SF2">
    <property type="entry name" value="3-OXOACYL-[ACYL-CARRIER-PROTEIN] REDUCTASE FABG"/>
    <property type="match status" value="1"/>
</dbReference>
<dbReference type="SMART" id="SM00822">
    <property type="entry name" value="PKS_KR"/>
    <property type="match status" value="1"/>
</dbReference>
<keyword evidence="2" id="KW-0443">Lipid metabolism</keyword>
<keyword evidence="2" id="KW-0753">Steroid metabolism</keyword>
<evidence type="ECO:0000313" key="5">
    <source>
        <dbReference type="EMBL" id="MBP1920688.1"/>
    </source>
</evidence>
<feature type="domain" description="Ketoreductase" evidence="4">
    <location>
        <begin position="6"/>
        <end position="185"/>
    </location>
</feature>
<evidence type="ECO:0000256" key="3">
    <source>
        <dbReference type="RuleBase" id="RU000363"/>
    </source>
</evidence>
<dbReference type="InterPro" id="IPR020904">
    <property type="entry name" value="Sc_DH/Rdtase_CS"/>
</dbReference>
<dbReference type="InterPro" id="IPR036291">
    <property type="entry name" value="NAD(P)-bd_dom_sf"/>
</dbReference>
<dbReference type="Proteomes" id="UP001519271">
    <property type="component" value="Unassembled WGS sequence"/>
</dbReference>
<dbReference type="NCBIfam" id="NF009466">
    <property type="entry name" value="PRK12826.1-2"/>
    <property type="match status" value="1"/>
</dbReference>
<evidence type="ECO:0000256" key="1">
    <source>
        <dbReference type="ARBA" id="ARBA00006484"/>
    </source>
</evidence>
<dbReference type="InterPro" id="IPR050259">
    <property type="entry name" value="SDR"/>
</dbReference>
<comment type="similarity">
    <text evidence="1 3">Belongs to the short-chain dehydrogenases/reductases (SDR) family.</text>
</comment>
<dbReference type="InterPro" id="IPR057326">
    <property type="entry name" value="KR_dom"/>
</dbReference>
<dbReference type="PRINTS" id="PR00080">
    <property type="entry name" value="SDRFAMILY"/>
</dbReference>
<dbReference type="Gene3D" id="3.40.50.720">
    <property type="entry name" value="NAD(P)-binding Rossmann-like Domain"/>
    <property type="match status" value="1"/>
</dbReference>
<dbReference type="GO" id="GO:0004316">
    <property type="term" value="F:3-oxoacyl-[acyl-carrier-protein] reductase (NADPH) activity"/>
    <property type="evidence" value="ECO:0007669"/>
    <property type="project" value="UniProtKB-EC"/>
</dbReference>
<protein>
    <submittedName>
        <fullName evidence="5">3-oxoacyl-[acyl-carrier protein] reductase</fullName>
        <ecNumber evidence="5">1.1.1.100</ecNumber>
    </submittedName>
</protein>
<proteinExistence type="inferred from homology"/>
<accession>A0ABS4G7Z1</accession>
<keyword evidence="5" id="KW-0560">Oxidoreductase</keyword>
<dbReference type="SUPFAM" id="SSF51735">
    <property type="entry name" value="NAD(P)-binding Rossmann-fold domains"/>
    <property type="match status" value="1"/>
</dbReference>
<sequence>MIFKDRVAIITGSAQGLGRAMAERLAKDGVKVVITDVNEEKINDAVAELQAKGYNVFGAKCDVTNRDEIRALGEKIIEKYGKLDIIVNNAGITKDASFKKMTDAQWDAVMTVDLKSVFLVSQELVKYLEANGYGRIINISSLAGMMGNFGQANYSAAKAGVVGLTKTLSIELGKKNITVNAIAPGFINTEMTRVIPEDRKKAMLAEIPVGRLGEPE</sequence>
<dbReference type="PRINTS" id="PR00081">
    <property type="entry name" value="GDHRDH"/>
</dbReference>
<keyword evidence="6" id="KW-1185">Reference proteome</keyword>
<dbReference type="EC" id="1.1.1.100" evidence="5"/>
<dbReference type="InterPro" id="IPR002347">
    <property type="entry name" value="SDR_fam"/>
</dbReference>
<dbReference type="PROSITE" id="PS00061">
    <property type="entry name" value="ADH_SHORT"/>
    <property type="match status" value="1"/>
</dbReference>
<dbReference type="PANTHER" id="PTHR42879">
    <property type="entry name" value="3-OXOACYL-(ACYL-CARRIER-PROTEIN) REDUCTASE"/>
    <property type="match status" value="1"/>
</dbReference>
<evidence type="ECO:0000313" key="6">
    <source>
        <dbReference type="Proteomes" id="UP001519271"/>
    </source>
</evidence>
<dbReference type="RefSeq" id="WP_209460850.1">
    <property type="nucleotide sequence ID" value="NZ_JAGGKC010000036.1"/>
</dbReference>
<evidence type="ECO:0000259" key="4">
    <source>
        <dbReference type="SMART" id="SM00822"/>
    </source>
</evidence>
<organism evidence="5 6">
    <name type="scientific">Youngiibacter multivorans</name>
    <dbReference type="NCBI Taxonomy" id="937251"/>
    <lineage>
        <taxon>Bacteria</taxon>
        <taxon>Bacillati</taxon>
        <taxon>Bacillota</taxon>
        <taxon>Clostridia</taxon>
        <taxon>Eubacteriales</taxon>
        <taxon>Clostridiaceae</taxon>
        <taxon>Youngiibacter</taxon>
    </lineage>
</organism>
<dbReference type="EMBL" id="JAGGKC010000036">
    <property type="protein sequence ID" value="MBP1920688.1"/>
    <property type="molecule type" value="Genomic_DNA"/>
</dbReference>
<comment type="caution">
    <text evidence="5">The sequence shown here is derived from an EMBL/GenBank/DDBJ whole genome shotgun (WGS) entry which is preliminary data.</text>
</comment>
<evidence type="ECO:0000256" key="2">
    <source>
        <dbReference type="ARBA" id="ARBA00023221"/>
    </source>
</evidence>
<dbReference type="Pfam" id="PF00106">
    <property type="entry name" value="adh_short"/>
    <property type="match status" value="1"/>
</dbReference>
<gene>
    <name evidence="5" type="ORF">J2Z34_003203</name>
</gene>